<accession>A0A7W7W4F1</accession>
<organism evidence="7 8">
    <name type="scientific">Lipingzhangella halophila</name>
    <dbReference type="NCBI Taxonomy" id="1783352"/>
    <lineage>
        <taxon>Bacteria</taxon>
        <taxon>Bacillati</taxon>
        <taxon>Actinomycetota</taxon>
        <taxon>Actinomycetes</taxon>
        <taxon>Streptosporangiales</taxon>
        <taxon>Nocardiopsidaceae</taxon>
        <taxon>Lipingzhangella</taxon>
    </lineage>
</organism>
<dbReference type="InterPro" id="IPR009057">
    <property type="entry name" value="Homeodomain-like_sf"/>
</dbReference>
<feature type="domain" description="HTH tetR-type" evidence="6">
    <location>
        <begin position="9"/>
        <end position="69"/>
    </location>
</feature>
<dbReference type="GO" id="GO:0003700">
    <property type="term" value="F:DNA-binding transcription factor activity"/>
    <property type="evidence" value="ECO:0007669"/>
    <property type="project" value="TreeGrafter"/>
</dbReference>
<keyword evidence="2" id="KW-0805">Transcription regulation</keyword>
<feature type="DNA-binding region" description="H-T-H motif" evidence="5">
    <location>
        <begin position="32"/>
        <end position="51"/>
    </location>
</feature>
<keyword evidence="8" id="KW-1185">Reference proteome</keyword>
<dbReference type="RefSeq" id="WP_221445571.1">
    <property type="nucleotide sequence ID" value="NZ_JACHJT010000001.1"/>
</dbReference>
<proteinExistence type="predicted"/>
<keyword evidence="4" id="KW-0804">Transcription</keyword>
<protein>
    <submittedName>
        <fullName evidence="7">AcrR family transcriptional regulator</fullName>
    </submittedName>
</protein>
<dbReference type="Gene3D" id="1.10.357.10">
    <property type="entry name" value="Tetracycline Repressor, domain 2"/>
    <property type="match status" value="1"/>
</dbReference>
<evidence type="ECO:0000256" key="5">
    <source>
        <dbReference type="PROSITE-ProRule" id="PRU00335"/>
    </source>
</evidence>
<dbReference type="PANTHER" id="PTHR30055">
    <property type="entry name" value="HTH-TYPE TRANSCRIPTIONAL REGULATOR RUTR"/>
    <property type="match status" value="1"/>
</dbReference>
<dbReference type="Pfam" id="PF00440">
    <property type="entry name" value="TetR_N"/>
    <property type="match status" value="1"/>
</dbReference>
<dbReference type="SUPFAM" id="SSF46689">
    <property type="entry name" value="Homeodomain-like"/>
    <property type="match status" value="1"/>
</dbReference>
<keyword evidence="3 5" id="KW-0238">DNA-binding</keyword>
<dbReference type="InterPro" id="IPR001647">
    <property type="entry name" value="HTH_TetR"/>
</dbReference>
<dbReference type="InterPro" id="IPR050109">
    <property type="entry name" value="HTH-type_TetR-like_transc_reg"/>
</dbReference>
<dbReference type="PROSITE" id="PS50977">
    <property type="entry name" value="HTH_TETR_2"/>
    <property type="match status" value="1"/>
</dbReference>
<gene>
    <name evidence="7" type="ORF">F4561_004343</name>
</gene>
<dbReference type="Proteomes" id="UP000523007">
    <property type="component" value="Unassembled WGS sequence"/>
</dbReference>
<dbReference type="EMBL" id="JACHJT010000001">
    <property type="protein sequence ID" value="MBB4933523.1"/>
    <property type="molecule type" value="Genomic_DNA"/>
</dbReference>
<dbReference type="PANTHER" id="PTHR30055:SF235">
    <property type="entry name" value="TRANSCRIPTIONAL REGULATORY PROTEIN"/>
    <property type="match status" value="1"/>
</dbReference>
<reference evidence="7 8" key="1">
    <citation type="submission" date="2020-08" db="EMBL/GenBank/DDBJ databases">
        <title>Sequencing the genomes of 1000 actinobacteria strains.</title>
        <authorList>
            <person name="Klenk H.-P."/>
        </authorList>
    </citation>
    <scope>NUCLEOTIDE SEQUENCE [LARGE SCALE GENOMIC DNA]</scope>
    <source>
        <strain evidence="7 8">DSM 102030</strain>
    </source>
</reference>
<dbReference type="AlphaFoldDB" id="A0A7W7W4F1"/>
<evidence type="ECO:0000256" key="1">
    <source>
        <dbReference type="ARBA" id="ARBA00022491"/>
    </source>
</evidence>
<comment type="caution">
    <text evidence="7">The sequence shown here is derived from an EMBL/GenBank/DDBJ whole genome shotgun (WGS) entry which is preliminary data.</text>
</comment>
<evidence type="ECO:0000256" key="2">
    <source>
        <dbReference type="ARBA" id="ARBA00023015"/>
    </source>
</evidence>
<dbReference type="InterPro" id="IPR036271">
    <property type="entry name" value="Tet_transcr_reg_TetR-rel_C_sf"/>
</dbReference>
<evidence type="ECO:0000313" key="8">
    <source>
        <dbReference type="Proteomes" id="UP000523007"/>
    </source>
</evidence>
<dbReference type="InterPro" id="IPR039538">
    <property type="entry name" value="BetI_C"/>
</dbReference>
<evidence type="ECO:0000256" key="3">
    <source>
        <dbReference type="ARBA" id="ARBA00023125"/>
    </source>
</evidence>
<dbReference type="GO" id="GO:0000976">
    <property type="term" value="F:transcription cis-regulatory region binding"/>
    <property type="evidence" value="ECO:0007669"/>
    <property type="project" value="TreeGrafter"/>
</dbReference>
<dbReference type="Pfam" id="PF13977">
    <property type="entry name" value="TetR_C_6"/>
    <property type="match status" value="1"/>
</dbReference>
<dbReference type="SUPFAM" id="SSF48498">
    <property type="entry name" value="Tetracyclin repressor-like, C-terminal domain"/>
    <property type="match status" value="1"/>
</dbReference>
<sequence>MGETPTGEQQRRDQILNGVEGLIGRDGLQAVSMRAVAAEAGVSLRLVQYYFHTRSELLGAALRRIADRSWQRWDERVRARDGDSAREILEEFFAEALPTDEDSRAFHRVGVSFAALAISDPELAAAPYRSHLAALTGRLEELLESAYQGPRRSRRDHRHEALKLMSLAHGLGTMLMVGHIDADGAHELVNAHLDRLLAASASP</sequence>
<keyword evidence="1" id="KW-0678">Repressor</keyword>
<name>A0A7W7W4F1_9ACTN</name>
<evidence type="ECO:0000259" key="6">
    <source>
        <dbReference type="PROSITE" id="PS50977"/>
    </source>
</evidence>
<evidence type="ECO:0000313" key="7">
    <source>
        <dbReference type="EMBL" id="MBB4933523.1"/>
    </source>
</evidence>
<evidence type="ECO:0000256" key="4">
    <source>
        <dbReference type="ARBA" id="ARBA00023163"/>
    </source>
</evidence>